<evidence type="ECO:0000259" key="10">
    <source>
        <dbReference type="PROSITE" id="PS50157"/>
    </source>
</evidence>
<dbReference type="InterPro" id="IPR050888">
    <property type="entry name" value="ZnF_C2H2-type_TF"/>
</dbReference>
<evidence type="ECO:0000259" key="11">
    <source>
        <dbReference type="PROSITE" id="PS50950"/>
    </source>
</evidence>
<dbReference type="SMART" id="SM00355">
    <property type="entry name" value="ZnF_C2H2"/>
    <property type="match status" value="6"/>
</dbReference>
<keyword evidence="2" id="KW-0479">Metal-binding</keyword>
<protein>
    <submittedName>
        <fullName evidence="12">Uncharacterized protein</fullName>
    </submittedName>
</protein>
<evidence type="ECO:0000256" key="2">
    <source>
        <dbReference type="ARBA" id="ARBA00022723"/>
    </source>
</evidence>
<gene>
    <name evidence="12" type="ORF">NQ317_000217</name>
</gene>
<feature type="domain" description="C2H2-type" evidence="10">
    <location>
        <begin position="366"/>
        <end position="393"/>
    </location>
</feature>
<evidence type="ECO:0000256" key="7">
    <source>
        <dbReference type="ARBA" id="ARBA00023242"/>
    </source>
</evidence>
<comment type="subcellular location">
    <subcellularLocation>
        <location evidence="1">Nucleus</location>
    </subcellularLocation>
</comment>
<feature type="domain" description="THAP-type" evidence="11">
    <location>
        <begin position="1"/>
        <end position="80"/>
    </location>
</feature>
<dbReference type="PROSITE" id="PS50157">
    <property type="entry name" value="ZINC_FINGER_C2H2_2"/>
    <property type="match status" value="5"/>
</dbReference>
<dbReference type="InterPro" id="IPR036236">
    <property type="entry name" value="Znf_C2H2_sf"/>
</dbReference>
<dbReference type="InterPro" id="IPR013087">
    <property type="entry name" value="Znf_C2H2_type"/>
</dbReference>
<feature type="domain" description="C2H2-type" evidence="10">
    <location>
        <begin position="308"/>
        <end position="331"/>
    </location>
</feature>
<dbReference type="Pfam" id="PF00096">
    <property type="entry name" value="zf-C2H2"/>
    <property type="match status" value="1"/>
</dbReference>
<evidence type="ECO:0000256" key="5">
    <source>
        <dbReference type="ARBA" id="ARBA00022833"/>
    </source>
</evidence>
<dbReference type="InterPro" id="IPR006612">
    <property type="entry name" value="THAP_Znf"/>
</dbReference>
<dbReference type="PANTHER" id="PTHR24406">
    <property type="entry name" value="TRANSCRIPTIONAL REPRESSOR CTCFL-RELATED"/>
    <property type="match status" value="1"/>
</dbReference>
<dbReference type="PROSITE" id="PS50950">
    <property type="entry name" value="ZF_THAP"/>
    <property type="match status" value="1"/>
</dbReference>
<evidence type="ECO:0000313" key="13">
    <source>
        <dbReference type="Proteomes" id="UP001162164"/>
    </source>
</evidence>
<feature type="domain" description="C2H2-type" evidence="10">
    <location>
        <begin position="340"/>
        <end position="363"/>
    </location>
</feature>
<evidence type="ECO:0000256" key="1">
    <source>
        <dbReference type="ARBA" id="ARBA00004123"/>
    </source>
</evidence>
<reference evidence="12" key="1">
    <citation type="journal article" date="2023" name="Insect Mol. Biol.">
        <title>Genome sequencing provides insights into the evolution of gene families encoding plant cell wall-degrading enzymes in longhorned beetles.</title>
        <authorList>
            <person name="Shin N.R."/>
            <person name="Okamura Y."/>
            <person name="Kirsch R."/>
            <person name="Pauchet Y."/>
        </authorList>
    </citation>
    <scope>NUCLEOTIDE SEQUENCE</scope>
    <source>
        <strain evidence="12">MMC_N1</strain>
    </source>
</reference>
<organism evidence="12 13">
    <name type="scientific">Molorchus minor</name>
    <dbReference type="NCBI Taxonomy" id="1323400"/>
    <lineage>
        <taxon>Eukaryota</taxon>
        <taxon>Metazoa</taxon>
        <taxon>Ecdysozoa</taxon>
        <taxon>Arthropoda</taxon>
        <taxon>Hexapoda</taxon>
        <taxon>Insecta</taxon>
        <taxon>Pterygota</taxon>
        <taxon>Neoptera</taxon>
        <taxon>Endopterygota</taxon>
        <taxon>Coleoptera</taxon>
        <taxon>Polyphaga</taxon>
        <taxon>Cucujiformia</taxon>
        <taxon>Chrysomeloidea</taxon>
        <taxon>Cerambycidae</taxon>
        <taxon>Lamiinae</taxon>
        <taxon>Monochamini</taxon>
        <taxon>Molorchus</taxon>
    </lineage>
</organism>
<keyword evidence="4 8" id="KW-0863">Zinc-finger</keyword>
<sequence length="449" mass="51079">MVKSCRKCGKSNKKNKDVTLFSIPVCDQNPKWQMDLAKCLGVKEFSEKEVHLCSSHFKPEDIEMQECMWLLKENALPTENDADPAKEMVVKQEVVYLKCENDDDNSNSDCDGSKELAPLEPLVEYVYGEGEVNVSEVKVEETDDDSVRNVVQCEYGVDDAESQIISVVSAEGDEGMDPIMPFFLTSSPMFTILNENNEVGETIIVQIENSDENGSPAPEQIPNSQHYTEVGKDSEIVIDEYTCDICNNSYDCLNCLKSHYESLHIFSTPIRYICTHSHHISKNLVCPVCDLTFATRTETLDHYITHSVACDICGSGFDRYKHLADHYKQAHPKSGLERTYECDLCKTAYQNAAGLGKHYQIFHKMVLCHVCKKRFHTVHELQEHEEVHREKLDVLPFACSKCDKAFPRISDIAIHIRMDHKKKPAEDMDQAVCVNRVQIPLKKKVKVKK</sequence>
<evidence type="ECO:0000256" key="3">
    <source>
        <dbReference type="ARBA" id="ARBA00022737"/>
    </source>
</evidence>
<keyword evidence="6 9" id="KW-0238">DNA-binding</keyword>
<dbReference type="Pfam" id="PF05485">
    <property type="entry name" value="THAP"/>
    <property type="match status" value="1"/>
</dbReference>
<dbReference type="PROSITE" id="PS00028">
    <property type="entry name" value="ZINC_FINGER_C2H2_1"/>
    <property type="match status" value="5"/>
</dbReference>
<name>A0ABQ9JH93_9CUCU</name>
<dbReference type="EMBL" id="JAPWTJ010000552">
    <property type="protein sequence ID" value="KAJ8977415.1"/>
    <property type="molecule type" value="Genomic_DNA"/>
</dbReference>
<feature type="domain" description="C2H2-type" evidence="10">
    <location>
        <begin position="241"/>
        <end position="269"/>
    </location>
</feature>
<keyword evidence="3" id="KW-0677">Repeat</keyword>
<keyword evidence="13" id="KW-1185">Reference proteome</keyword>
<evidence type="ECO:0000256" key="4">
    <source>
        <dbReference type="ARBA" id="ARBA00022771"/>
    </source>
</evidence>
<comment type="caution">
    <text evidence="12">The sequence shown here is derived from an EMBL/GenBank/DDBJ whole genome shotgun (WGS) entry which is preliminary data.</text>
</comment>
<keyword evidence="7" id="KW-0539">Nucleus</keyword>
<proteinExistence type="predicted"/>
<accession>A0ABQ9JH93</accession>
<dbReference type="Gene3D" id="3.30.160.60">
    <property type="entry name" value="Classic Zinc Finger"/>
    <property type="match status" value="2"/>
</dbReference>
<feature type="domain" description="C2H2-type" evidence="10">
    <location>
        <begin position="397"/>
        <end position="424"/>
    </location>
</feature>
<dbReference type="Proteomes" id="UP001162164">
    <property type="component" value="Unassembled WGS sequence"/>
</dbReference>
<evidence type="ECO:0000256" key="8">
    <source>
        <dbReference type="PROSITE-ProRule" id="PRU00042"/>
    </source>
</evidence>
<evidence type="ECO:0000313" key="12">
    <source>
        <dbReference type="EMBL" id="KAJ8977415.1"/>
    </source>
</evidence>
<dbReference type="SUPFAM" id="SSF57667">
    <property type="entry name" value="beta-beta-alpha zinc fingers"/>
    <property type="match status" value="2"/>
</dbReference>
<dbReference type="SUPFAM" id="SSF57716">
    <property type="entry name" value="Glucocorticoid receptor-like (DNA-binding domain)"/>
    <property type="match status" value="1"/>
</dbReference>
<evidence type="ECO:0000256" key="9">
    <source>
        <dbReference type="PROSITE-ProRule" id="PRU00309"/>
    </source>
</evidence>
<keyword evidence="5" id="KW-0862">Zinc</keyword>
<evidence type="ECO:0000256" key="6">
    <source>
        <dbReference type="ARBA" id="ARBA00023125"/>
    </source>
</evidence>